<organism evidence="1 2">
    <name type="scientific">Dreissena polymorpha</name>
    <name type="common">Zebra mussel</name>
    <name type="synonym">Mytilus polymorpha</name>
    <dbReference type="NCBI Taxonomy" id="45954"/>
    <lineage>
        <taxon>Eukaryota</taxon>
        <taxon>Metazoa</taxon>
        <taxon>Spiralia</taxon>
        <taxon>Lophotrochozoa</taxon>
        <taxon>Mollusca</taxon>
        <taxon>Bivalvia</taxon>
        <taxon>Autobranchia</taxon>
        <taxon>Heteroconchia</taxon>
        <taxon>Euheterodonta</taxon>
        <taxon>Imparidentia</taxon>
        <taxon>Neoheterodontei</taxon>
        <taxon>Myida</taxon>
        <taxon>Dreissenoidea</taxon>
        <taxon>Dreissenidae</taxon>
        <taxon>Dreissena</taxon>
    </lineage>
</organism>
<keyword evidence="2" id="KW-1185">Reference proteome</keyword>
<proteinExistence type="predicted"/>
<dbReference type="Proteomes" id="UP000828390">
    <property type="component" value="Unassembled WGS sequence"/>
</dbReference>
<evidence type="ECO:0000313" key="2">
    <source>
        <dbReference type="Proteomes" id="UP000828390"/>
    </source>
</evidence>
<dbReference type="AlphaFoldDB" id="A0A9D4KF76"/>
<sequence length="93" mass="10286">MPGRCSERFMFVQRFGKGQVVASAKFKKSQTSVVGPSLAKSTYCPLPVLVCVWSNLSVPVAFDKKGIFLGEPDYDALQFFIELCNLIVFLVSC</sequence>
<name>A0A9D4KF76_DREPO</name>
<evidence type="ECO:0000313" key="1">
    <source>
        <dbReference type="EMBL" id="KAH3838182.1"/>
    </source>
</evidence>
<protein>
    <submittedName>
        <fullName evidence="1">Uncharacterized protein</fullName>
    </submittedName>
</protein>
<reference evidence="1" key="1">
    <citation type="journal article" date="2019" name="bioRxiv">
        <title>The Genome of the Zebra Mussel, Dreissena polymorpha: A Resource for Invasive Species Research.</title>
        <authorList>
            <person name="McCartney M.A."/>
            <person name="Auch B."/>
            <person name="Kono T."/>
            <person name="Mallez S."/>
            <person name="Zhang Y."/>
            <person name="Obille A."/>
            <person name="Becker A."/>
            <person name="Abrahante J.E."/>
            <person name="Garbe J."/>
            <person name="Badalamenti J.P."/>
            <person name="Herman A."/>
            <person name="Mangelson H."/>
            <person name="Liachko I."/>
            <person name="Sullivan S."/>
            <person name="Sone E.D."/>
            <person name="Koren S."/>
            <person name="Silverstein K.A.T."/>
            <person name="Beckman K.B."/>
            <person name="Gohl D.M."/>
        </authorList>
    </citation>
    <scope>NUCLEOTIDE SEQUENCE</scope>
    <source>
        <strain evidence="1">Duluth1</strain>
        <tissue evidence="1">Whole animal</tissue>
    </source>
</reference>
<accession>A0A9D4KF76</accession>
<gene>
    <name evidence="1" type="ORF">DPMN_111590</name>
</gene>
<dbReference type="EMBL" id="JAIWYP010000004">
    <property type="protein sequence ID" value="KAH3838182.1"/>
    <property type="molecule type" value="Genomic_DNA"/>
</dbReference>
<reference evidence="1" key="2">
    <citation type="submission" date="2020-11" db="EMBL/GenBank/DDBJ databases">
        <authorList>
            <person name="McCartney M.A."/>
            <person name="Auch B."/>
            <person name="Kono T."/>
            <person name="Mallez S."/>
            <person name="Becker A."/>
            <person name="Gohl D.M."/>
            <person name="Silverstein K.A.T."/>
            <person name="Koren S."/>
            <person name="Bechman K.B."/>
            <person name="Herman A."/>
            <person name="Abrahante J.E."/>
            <person name="Garbe J."/>
        </authorList>
    </citation>
    <scope>NUCLEOTIDE SEQUENCE</scope>
    <source>
        <strain evidence="1">Duluth1</strain>
        <tissue evidence="1">Whole animal</tissue>
    </source>
</reference>
<comment type="caution">
    <text evidence="1">The sequence shown here is derived from an EMBL/GenBank/DDBJ whole genome shotgun (WGS) entry which is preliminary data.</text>
</comment>